<keyword evidence="2 4" id="KW-0863">Zinc-finger</keyword>
<dbReference type="Proteomes" id="UP000597762">
    <property type="component" value="Unassembled WGS sequence"/>
</dbReference>
<dbReference type="SUPFAM" id="SSF161245">
    <property type="entry name" value="Zinc hairpin stack"/>
    <property type="match status" value="1"/>
</dbReference>
<dbReference type="Pfam" id="PF14599">
    <property type="entry name" value="zinc_ribbon_6"/>
    <property type="match status" value="1"/>
</dbReference>
<keyword evidence="5" id="KW-0812">Transmembrane</keyword>
<evidence type="ECO:0000313" key="9">
    <source>
        <dbReference type="EMBL" id="CAE1277605.1"/>
    </source>
</evidence>
<dbReference type="GO" id="GO:0005634">
    <property type="term" value="C:nucleus"/>
    <property type="evidence" value="ECO:0007669"/>
    <property type="project" value="TreeGrafter"/>
</dbReference>
<keyword evidence="1" id="KW-0479">Metal-binding</keyword>
<dbReference type="InterPro" id="IPR013083">
    <property type="entry name" value="Znf_RING/FYVE/PHD"/>
</dbReference>
<dbReference type="InterPro" id="IPR039512">
    <property type="entry name" value="RCHY1_zinc-ribbon"/>
</dbReference>
<dbReference type="SUPFAM" id="SSF57850">
    <property type="entry name" value="RING/U-box"/>
    <property type="match status" value="1"/>
</dbReference>
<feature type="domain" description="CTCHY-type" evidence="8">
    <location>
        <begin position="70"/>
        <end position="133"/>
    </location>
</feature>
<feature type="domain" description="CHY-type" evidence="7">
    <location>
        <begin position="1"/>
        <end position="68"/>
    </location>
</feature>
<proteinExistence type="predicted"/>
<dbReference type="PROSITE" id="PS51270">
    <property type="entry name" value="ZF_CTCHY"/>
    <property type="match status" value="1"/>
</dbReference>
<dbReference type="Pfam" id="PF13639">
    <property type="entry name" value="zf-RING_2"/>
    <property type="match status" value="1"/>
</dbReference>
<dbReference type="InterPro" id="IPR037275">
    <property type="entry name" value="Znf_CTCHY_sf"/>
</dbReference>
<dbReference type="OrthoDB" id="411372at2759"/>
<keyword evidence="9" id="KW-0808">Transferase</keyword>
<evidence type="ECO:0000259" key="7">
    <source>
        <dbReference type="PROSITE" id="PS51266"/>
    </source>
</evidence>
<evidence type="ECO:0000256" key="3">
    <source>
        <dbReference type="ARBA" id="ARBA00022833"/>
    </source>
</evidence>
<dbReference type="PANTHER" id="PTHR21319:SF53">
    <property type="entry name" value="RING FINGER AND CHY ZINC FINGER DOMAIN-CONTAINING PROTEIN 1"/>
    <property type="match status" value="1"/>
</dbReference>
<dbReference type="GO" id="GO:0061630">
    <property type="term" value="F:ubiquitin protein ligase activity"/>
    <property type="evidence" value="ECO:0007669"/>
    <property type="project" value="UniProtKB-EC"/>
</dbReference>
<dbReference type="Pfam" id="PF05495">
    <property type="entry name" value="zf-CHY"/>
    <property type="match status" value="1"/>
</dbReference>
<evidence type="ECO:0000259" key="6">
    <source>
        <dbReference type="PROSITE" id="PS50089"/>
    </source>
</evidence>
<protein>
    <submittedName>
        <fullName evidence="9">RCHY1</fullName>
        <ecNumber evidence="9">2.3.2.27</ecNumber>
    </submittedName>
</protein>
<dbReference type="Gene3D" id="2.20.28.10">
    <property type="match status" value="1"/>
</dbReference>
<feature type="transmembrane region" description="Helical" evidence="5">
    <location>
        <begin position="270"/>
        <end position="292"/>
    </location>
</feature>
<evidence type="ECO:0000256" key="1">
    <source>
        <dbReference type="ARBA" id="ARBA00022723"/>
    </source>
</evidence>
<organism evidence="9 10">
    <name type="scientific">Acanthosepion pharaonis</name>
    <name type="common">Pharaoh cuttlefish</name>
    <name type="synonym">Sepia pharaonis</name>
    <dbReference type="NCBI Taxonomy" id="158019"/>
    <lineage>
        <taxon>Eukaryota</taxon>
        <taxon>Metazoa</taxon>
        <taxon>Spiralia</taxon>
        <taxon>Lophotrochozoa</taxon>
        <taxon>Mollusca</taxon>
        <taxon>Cephalopoda</taxon>
        <taxon>Coleoidea</taxon>
        <taxon>Decapodiformes</taxon>
        <taxon>Sepiida</taxon>
        <taxon>Sepiina</taxon>
        <taxon>Sepiidae</taxon>
        <taxon>Acanthosepion</taxon>
    </lineage>
</organism>
<dbReference type="InterPro" id="IPR037274">
    <property type="entry name" value="Znf_CHY_sf"/>
</dbReference>
<evidence type="ECO:0000256" key="2">
    <source>
        <dbReference type="ARBA" id="ARBA00022771"/>
    </source>
</evidence>
<dbReference type="GO" id="GO:0016567">
    <property type="term" value="P:protein ubiquitination"/>
    <property type="evidence" value="ECO:0007669"/>
    <property type="project" value="TreeGrafter"/>
</dbReference>
<evidence type="ECO:0000259" key="8">
    <source>
        <dbReference type="PROSITE" id="PS51270"/>
    </source>
</evidence>
<comment type="caution">
    <text evidence="9">The sequence shown here is derived from an EMBL/GenBank/DDBJ whole genome shotgun (WGS) entry which is preliminary data.</text>
</comment>
<dbReference type="PANTHER" id="PTHR21319">
    <property type="entry name" value="RING FINGER AND CHY ZINC FINGER DOMAIN-CONTAINING PROTEIN 1"/>
    <property type="match status" value="1"/>
</dbReference>
<evidence type="ECO:0000256" key="5">
    <source>
        <dbReference type="SAM" id="Phobius"/>
    </source>
</evidence>
<evidence type="ECO:0000256" key="4">
    <source>
        <dbReference type="PROSITE-ProRule" id="PRU00601"/>
    </source>
</evidence>
<dbReference type="EMBL" id="CAHIKZ030001935">
    <property type="protein sequence ID" value="CAE1277605.1"/>
    <property type="molecule type" value="Genomic_DNA"/>
</dbReference>
<dbReference type="InterPro" id="IPR017921">
    <property type="entry name" value="Znf_CTCHY"/>
</dbReference>
<dbReference type="AlphaFoldDB" id="A0A812CRE0"/>
<name>A0A812CRE0_ACAPH</name>
<keyword evidence="9" id="KW-0012">Acyltransferase</keyword>
<dbReference type="Gene3D" id="3.30.40.10">
    <property type="entry name" value="Zinc/RING finger domain, C3HC4 (zinc finger)"/>
    <property type="match status" value="1"/>
</dbReference>
<keyword evidence="5" id="KW-0472">Membrane</keyword>
<sequence>MANSEAGCSHYGRNCSLVAPCCDKVYVCRVCHDEAEEHSLVRSDVSEVVCEQCQTRQPVNSHCINCKIEFAKYFCSKCRLYDNVDKQQFHCDACGLCRIGGRENFFHCEKCDVCLSITMKDSHECLEKISHKQCPVCLLNLHTSRQPSQIPKCRHMIHVECFENLLHAGHYACPVCGKSMVNMNNIWKMRDEEVMQTEMPDEYKNVTTKILCRDCHKENVVPLHFLGMKCPDCGSYNTCRVISLGWIMFAITDCLQIASKFLFTIAAQNLALFFFFFLLYTTLSIALARFTLYRWSFICDQLLKSMLPTLP</sequence>
<dbReference type="EC" id="2.3.2.27" evidence="9"/>
<gene>
    <name evidence="9" type="ORF">SPHA_40764</name>
</gene>
<dbReference type="InterPro" id="IPR001841">
    <property type="entry name" value="Znf_RING"/>
</dbReference>
<keyword evidence="5" id="KW-1133">Transmembrane helix</keyword>
<accession>A0A812CRE0</accession>
<keyword evidence="3" id="KW-0862">Zinc</keyword>
<dbReference type="PROSITE" id="PS51266">
    <property type="entry name" value="ZF_CHY"/>
    <property type="match status" value="1"/>
</dbReference>
<dbReference type="SUPFAM" id="SSF161219">
    <property type="entry name" value="CHY zinc finger-like"/>
    <property type="match status" value="1"/>
</dbReference>
<feature type="domain" description="RING-type" evidence="6">
    <location>
        <begin position="134"/>
        <end position="176"/>
    </location>
</feature>
<dbReference type="InterPro" id="IPR008913">
    <property type="entry name" value="Znf_CHY"/>
</dbReference>
<keyword evidence="10" id="KW-1185">Reference proteome</keyword>
<dbReference type="GO" id="GO:0008270">
    <property type="term" value="F:zinc ion binding"/>
    <property type="evidence" value="ECO:0007669"/>
    <property type="project" value="UniProtKB-KW"/>
</dbReference>
<evidence type="ECO:0000313" key="10">
    <source>
        <dbReference type="Proteomes" id="UP000597762"/>
    </source>
</evidence>
<reference evidence="9" key="1">
    <citation type="submission" date="2021-01" db="EMBL/GenBank/DDBJ databases">
        <authorList>
            <person name="Li R."/>
            <person name="Bekaert M."/>
        </authorList>
    </citation>
    <scope>NUCLEOTIDE SEQUENCE</scope>
    <source>
        <strain evidence="9">Farmed</strain>
    </source>
</reference>
<dbReference type="GO" id="GO:0006511">
    <property type="term" value="P:ubiquitin-dependent protein catabolic process"/>
    <property type="evidence" value="ECO:0007669"/>
    <property type="project" value="TreeGrafter"/>
</dbReference>
<dbReference type="PROSITE" id="PS50089">
    <property type="entry name" value="ZF_RING_2"/>
    <property type="match status" value="1"/>
</dbReference>